<proteinExistence type="predicted"/>
<feature type="transmembrane region" description="Helical" evidence="1">
    <location>
        <begin position="51"/>
        <end position="84"/>
    </location>
</feature>
<comment type="caution">
    <text evidence="2">The sequence shown here is derived from an EMBL/GenBank/DDBJ whole genome shotgun (WGS) entry which is preliminary data.</text>
</comment>
<evidence type="ECO:0000313" key="2">
    <source>
        <dbReference type="EMBL" id="OAT69344.1"/>
    </source>
</evidence>
<sequence length="118" mass="13390">MSTTPLLINITLLTLTTASCRVLFDLVMLWRAPVLDLTAWGRIRRTAKRLALLHLAVIVVDVFTHAAAAPLVLASSALIGCAYVQSRRFRRRLYLQNRSTWESHMRELMALPDAQHHD</sequence>
<reference evidence="2 3" key="1">
    <citation type="submission" date="2016-01" db="EMBL/GenBank/DDBJ databases">
        <title>Mycobacterium immunogenum strain CD11_6 genome sequencing and assembly.</title>
        <authorList>
            <person name="Kaur G."/>
            <person name="Nair G.R."/>
            <person name="Mayilraj S."/>
        </authorList>
    </citation>
    <scope>NUCLEOTIDE SEQUENCE [LARGE SCALE GENOMIC DNA]</scope>
    <source>
        <strain evidence="2 3">CD11-6</strain>
    </source>
</reference>
<keyword evidence="1" id="KW-1133">Transmembrane helix</keyword>
<name>A0A179VC84_9MYCO</name>
<protein>
    <submittedName>
        <fullName evidence="2">Uncharacterized protein</fullName>
    </submittedName>
</protein>
<gene>
    <name evidence="2" type="ORF">AWB85_21515</name>
</gene>
<dbReference type="Proteomes" id="UP000186919">
    <property type="component" value="Unassembled WGS sequence"/>
</dbReference>
<dbReference type="AlphaFoldDB" id="A0A179VC84"/>
<dbReference type="EMBL" id="LQYE01000007">
    <property type="protein sequence ID" value="OAT69344.1"/>
    <property type="molecule type" value="Genomic_DNA"/>
</dbReference>
<keyword evidence="1" id="KW-0472">Membrane</keyword>
<dbReference type="RefSeq" id="WP_064628855.1">
    <property type="nucleotide sequence ID" value="NZ_LQYE01000007.1"/>
</dbReference>
<accession>A0A179VC84</accession>
<evidence type="ECO:0000313" key="3">
    <source>
        <dbReference type="Proteomes" id="UP000186919"/>
    </source>
</evidence>
<organism evidence="2 3">
    <name type="scientific">Mycobacteroides immunogenum</name>
    <dbReference type="NCBI Taxonomy" id="83262"/>
    <lineage>
        <taxon>Bacteria</taxon>
        <taxon>Bacillati</taxon>
        <taxon>Actinomycetota</taxon>
        <taxon>Actinomycetes</taxon>
        <taxon>Mycobacteriales</taxon>
        <taxon>Mycobacteriaceae</taxon>
        <taxon>Mycobacteroides</taxon>
    </lineage>
</organism>
<evidence type="ECO:0000256" key="1">
    <source>
        <dbReference type="SAM" id="Phobius"/>
    </source>
</evidence>
<keyword evidence="1" id="KW-0812">Transmembrane</keyword>